<dbReference type="PANTHER" id="PTHR47354:SF1">
    <property type="entry name" value="CARNITINE MONOOXYGENASE REDUCTASE SUBUNIT"/>
    <property type="match status" value="1"/>
</dbReference>
<gene>
    <name evidence="10" type="ORF">MMAD_55350</name>
</gene>
<keyword evidence="5" id="KW-0560">Oxidoreductase</keyword>
<keyword evidence="11" id="KW-1185">Reference proteome</keyword>
<evidence type="ECO:0000256" key="1">
    <source>
        <dbReference type="ARBA" id="ARBA00001974"/>
    </source>
</evidence>
<dbReference type="Proteomes" id="UP000466517">
    <property type="component" value="Plasmid pJCM13574"/>
</dbReference>
<evidence type="ECO:0000256" key="2">
    <source>
        <dbReference type="ARBA" id="ARBA00022630"/>
    </source>
</evidence>
<dbReference type="InterPro" id="IPR039261">
    <property type="entry name" value="FNR_nucleotide-bd"/>
</dbReference>
<feature type="domain" description="FAD-binding FR-type" evidence="9">
    <location>
        <begin position="10"/>
        <end position="112"/>
    </location>
</feature>
<accession>A0A7I7XPU9</accession>
<dbReference type="GO" id="GO:0046872">
    <property type="term" value="F:metal ion binding"/>
    <property type="evidence" value="ECO:0007669"/>
    <property type="project" value="UniProtKB-KW"/>
</dbReference>
<dbReference type="PROSITE" id="PS51384">
    <property type="entry name" value="FAD_FR"/>
    <property type="match status" value="1"/>
</dbReference>
<evidence type="ECO:0000256" key="4">
    <source>
        <dbReference type="ARBA" id="ARBA00022723"/>
    </source>
</evidence>
<dbReference type="InterPro" id="IPR036010">
    <property type="entry name" value="2Fe-2S_ferredoxin-like_sf"/>
</dbReference>
<feature type="domain" description="2Fe-2S ferredoxin-type" evidence="8">
    <location>
        <begin position="238"/>
        <end position="323"/>
    </location>
</feature>
<dbReference type="RefSeq" id="WP_163744729.1">
    <property type="nucleotide sequence ID" value="NZ_AP022611.1"/>
</dbReference>
<evidence type="ECO:0000259" key="9">
    <source>
        <dbReference type="PROSITE" id="PS51384"/>
    </source>
</evidence>
<dbReference type="SUPFAM" id="SSF52343">
    <property type="entry name" value="Ferredoxin reductase-like, C-terminal NADP-linked domain"/>
    <property type="match status" value="1"/>
</dbReference>
<keyword evidence="3" id="KW-0001">2Fe-2S</keyword>
<dbReference type="InterPro" id="IPR050415">
    <property type="entry name" value="MRET"/>
</dbReference>
<dbReference type="AlphaFoldDB" id="A0A7I7XPU9"/>
<organism evidence="10 11">
    <name type="scientific">Mycolicibacterium madagascariense</name>
    <dbReference type="NCBI Taxonomy" id="212765"/>
    <lineage>
        <taxon>Bacteria</taxon>
        <taxon>Bacillati</taxon>
        <taxon>Actinomycetota</taxon>
        <taxon>Actinomycetes</taxon>
        <taxon>Mycobacteriales</taxon>
        <taxon>Mycobacteriaceae</taxon>
        <taxon>Mycolicibacterium</taxon>
    </lineage>
</organism>
<keyword evidence="2" id="KW-0285">Flavoprotein</keyword>
<dbReference type="InterPro" id="IPR001433">
    <property type="entry name" value="OxRdtase_FAD/NAD-bd"/>
</dbReference>
<protein>
    <submittedName>
        <fullName evidence="10">Ferredoxin</fullName>
    </submittedName>
</protein>
<evidence type="ECO:0000313" key="11">
    <source>
        <dbReference type="Proteomes" id="UP000466517"/>
    </source>
</evidence>
<evidence type="ECO:0000259" key="8">
    <source>
        <dbReference type="PROSITE" id="PS51085"/>
    </source>
</evidence>
<name>A0A7I7XPU9_9MYCO</name>
<proteinExistence type="predicted"/>
<dbReference type="InterPro" id="IPR001041">
    <property type="entry name" value="2Fe-2S_ferredoxin-type"/>
</dbReference>
<evidence type="ECO:0000256" key="6">
    <source>
        <dbReference type="ARBA" id="ARBA00023004"/>
    </source>
</evidence>
<evidence type="ECO:0000313" key="10">
    <source>
        <dbReference type="EMBL" id="BBZ31240.1"/>
    </source>
</evidence>
<dbReference type="CDD" id="cd00207">
    <property type="entry name" value="fer2"/>
    <property type="match status" value="1"/>
</dbReference>
<dbReference type="EMBL" id="AP022611">
    <property type="protein sequence ID" value="BBZ31240.1"/>
    <property type="molecule type" value="Genomic_DNA"/>
</dbReference>
<dbReference type="PROSITE" id="PS51085">
    <property type="entry name" value="2FE2S_FER_2"/>
    <property type="match status" value="1"/>
</dbReference>
<keyword evidence="6" id="KW-0408">Iron</keyword>
<geneLocation type="plasmid" evidence="11">
    <name>pjcm13574 dna</name>
</geneLocation>
<dbReference type="CDD" id="cd06185">
    <property type="entry name" value="PDR_like"/>
    <property type="match status" value="1"/>
</dbReference>
<evidence type="ECO:0000256" key="5">
    <source>
        <dbReference type="ARBA" id="ARBA00023002"/>
    </source>
</evidence>
<dbReference type="PANTHER" id="PTHR47354">
    <property type="entry name" value="NADH OXIDOREDUCTASE HCR"/>
    <property type="match status" value="1"/>
</dbReference>
<dbReference type="KEGG" id="mmag:MMAD_55350"/>
<keyword evidence="7" id="KW-0411">Iron-sulfur</keyword>
<dbReference type="PROSITE" id="PS00197">
    <property type="entry name" value="2FE2S_FER_1"/>
    <property type="match status" value="1"/>
</dbReference>
<dbReference type="Gene3D" id="2.40.30.10">
    <property type="entry name" value="Translation factors"/>
    <property type="match status" value="1"/>
</dbReference>
<dbReference type="GO" id="GO:0051537">
    <property type="term" value="F:2 iron, 2 sulfur cluster binding"/>
    <property type="evidence" value="ECO:0007669"/>
    <property type="project" value="UniProtKB-KW"/>
</dbReference>
<dbReference type="Gene3D" id="3.10.20.30">
    <property type="match status" value="1"/>
</dbReference>
<dbReference type="Pfam" id="PF00111">
    <property type="entry name" value="Fer2"/>
    <property type="match status" value="1"/>
</dbReference>
<dbReference type="InterPro" id="IPR017938">
    <property type="entry name" value="Riboflavin_synthase-like_b-brl"/>
</dbReference>
<reference evidence="10 11" key="1">
    <citation type="journal article" date="2019" name="Emerg. Microbes Infect.">
        <title>Comprehensive subspecies identification of 175 nontuberculous mycobacteria species based on 7547 genomic profiles.</title>
        <authorList>
            <person name="Matsumoto Y."/>
            <person name="Kinjo T."/>
            <person name="Motooka D."/>
            <person name="Nabeya D."/>
            <person name="Jung N."/>
            <person name="Uechi K."/>
            <person name="Horii T."/>
            <person name="Iida T."/>
            <person name="Fujita J."/>
            <person name="Nakamura S."/>
        </authorList>
    </citation>
    <scope>NUCLEOTIDE SEQUENCE [LARGE SCALE GENOMIC DNA]</scope>
    <source>
        <strain evidence="10 11">JCM 13574</strain>
        <plasmid evidence="11">pjcm13574 dna</plasmid>
    </source>
</reference>
<sequence>MSGLRGETAEVEMTLDVTRREVLTPEVVLLELSHPMGEALPEWAPGAHVDLVLPDAVTRQYSLCGDPANRSTYRVAVFLEPQSRGGSSYIHHSLRTGDQLGIRGPRNHFKFVPGKKVLFIAGGIGITPLIPMMAAATDAGIEWELHYGGRSRNTMAFRDELAARFGDHRTTFIPQDEAGLIDLAALLGSPDPDTVVYCCGPEPLLDAVEAKCATWPKGALHIERFTAKAVVGAQNEAFEVELAVTGDVLSIPADRSILDVLDDHDVPVASSCRDGTCGSCETVVLNGQPDHRDSVLSEEEQASNETMLVCVSRSRSARLVLEL</sequence>
<dbReference type="Pfam" id="PF00175">
    <property type="entry name" value="NAD_binding_1"/>
    <property type="match status" value="1"/>
</dbReference>
<dbReference type="GO" id="GO:0016491">
    <property type="term" value="F:oxidoreductase activity"/>
    <property type="evidence" value="ECO:0007669"/>
    <property type="project" value="UniProtKB-KW"/>
</dbReference>
<comment type="cofactor">
    <cofactor evidence="1">
        <name>FAD</name>
        <dbReference type="ChEBI" id="CHEBI:57692"/>
    </cofactor>
</comment>
<dbReference type="InterPro" id="IPR006058">
    <property type="entry name" value="2Fe2S_fd_BS"/>
</dbReference>
<dbReference type="SUPFAM" id="SSF54292">
    <property type="entry name" value="2Fe-2S ferredoxin-like"/>
    <property type="match status" value="1"/>
</dbReference>
<evidence type="ECO:0000256" key="3">
    <source>
        <dbReference type="ARBA" id="ARBA00022714"/>
    </source>
</evidence>
<evidence type="ECO:0000256" key="7">
    <source>
        <dbReference type="ARBA" id="ARBA00023014"/>
    </source>
</evidence>
<dbReference type="InterPro" id="IPR012675">
    <property type="entry name" value="Beta-grasp_dom_sf"/>
</dbReference>
<dbReference type="PRINTS" id="PR00409">
    <property type="entry name" value="PHDIOXRDTASE"/>
</dbReference>
<dbReference type="Gene3D" id="3.40.50.80">
    <property type="entry name" value="Nucleotide-binding domain of ferredoxin-NADP reductase (FNR) module"/>
    <property type="match status" value="1"/>
</dbReference>
<keyword evidence="4" id="KW-0479">Metal-binding</keyword>
<dbReference type="InterPro" id="IPR017927">
    <property type="entry name" value="FAD-bd_FR_type"/>
</dbReference>
<keyword evidence="10" id="KW-0614">Plasmid</keyword>
<dbReference type="SUPFAM" id="SSF63380">
    <property type="entry name" value="Riboflavin synthase domain-like"/>
    <property type="match status" value="1"/>
</dbReference>